<dbReference type="OrthoDB" id="9790355at2"/>
<feature type="transmembrane region" description="Helical" evidence="9">
    <location>
        <begin position="400"/>
        <end position="425"/>
    </location>
</feature>
<keyword evidence="12" id="KW-1185">Reference proteome</keyword>
<sequence length="461" mass="51291">MKKEKKVNDTNLSIEELVSHLLEIISAYKDEIETPHPFDIAKELEKLRELDEEEYKSICKKMPSELLAETLCEMPNYVQEEISEVISEKKIANIVSKMDSDDASMLIYNIAQDHEDAAETILSKLDDEDKEVIEKLNSYEENVAGSHMQSELFSAKLDENIGLALKRLKQLKEIDELDNIFHAYLIDKDDKFIGTIGLEELILFEHSQSFDDIPKEKIKNYSCKDNDDISDVVETFTNYNLSALAVIDENEKLVGRITHDDIHDIIQEQNTKQIYSLAGVNDEAEHEEDIVIIGKNRAFWLGINLITAILASLVIGIFDSTIQSLVALAVLMPIVASMGGNAGTQTLTVTVRQMALGEISYTDAKKTIKKEVLISLVNGLLFAVVIGIIAFIWFSMPLLGVVIALSMVINLLSAGFFGAVIPIVLEKFDVDPAIGSTVILTTVTDVVGFFSFLGLATIILL</sequence>
<feature type="domain" description="CBS" evidence="10">
    <location>
        <begin position="213"/>
        <end position="272"/>
    </location>
</feature>
<dbReference type="SMART" id="SM00924">
    <property type="entry name" value="MgtE_N"/>
    <property type="match status" value="1"/>
</dbReference>
<evidence type="ECO:0000256" key="2">
    <source>
        <dbReference type="ARBA" id="ARBA00009749"/>
    </source>
</evidence>
<feature type="transmembrane region" description="Helical" evidence="9">
    <location>
        <begin position="324"/>
        <end position="351"/>
    </location>
</feature>
<dbReference type="GO" id="GO:0046872">
    <property type="term" value="F:metal ion binding"/>
    <property type="evidence" value="ECO:0007669"/>
    <property type="project" value="UniProtKB-KW"/>
</dbReference>
<dbReference type="InterPro" id="IPR046342">
    <property type="entry name" value="CBS_dom_sf"/>
</dbReference>
<evidence type="ECO:0000256" key="8">
    <source>
        <dbReference type="PROSITE-ProRule" id="PRU00703"/>
    </source>
</evidence>
<dbReference type="Proteomes" id="UP000308901">
    <property type="component" value="Unassembled WGS sequence"/>
</dbReference>
<protein>
    <recommendedName>
        <fullName evidence="9">Magnesium transporter MgtE</fullName>
    </recommendedName>
</protein>
<keyword evidence="6 9" id="KW-1133">Transmembrane helix</keyword>
<reference evidence="11 12" key="1">
    <citation type="submission" date="2019-05" db="EMBL/GenBank/DDBJ databases">
        <title>Arcobacter sp. nov., isolated from sea sediment.</title>
        <authorList>
            <person name="Kim W."/>
        </authorList>
    </citation>
    <scope>NUCLEOTIDE SEQUENCE [LARGE SCALE GENOMIC DNA]</scope>
    <source>
        <strain evidence="11 12">CAU 1517</strain>
    </source>
</reference>
<keyword evidence="3 9" id="KW-0813">Transport</keyword>
<gene>
    <name evidence="11" type="primary">mgtE</name>
    <name evidence="11" type="ORF">FDK22_03635</name>
</gene>
<dbReference type="NCBIfam" id="TIGR00400">
    <property type="entry name" value="mgtE"/>
    <property type="match status" value="1"/>
</dbReference>
<dbReference type="CDD" id="cd04606">
    <property type="entry name" value="CBS_pair_Mg_transporter"/>
    <property type="match status" value="1"/>
</dbReference>
<comment type="similarity">
    <text evidence="2 9">Belongs to the SLC41A transporter family.</text>
</comment>
<evidence type="ECO:0000313" key="12">
    <source>
        <dbReference type="Proteomes" id="UP000308901"/>
    </source>
</evidence>
<accession>A0A5R8Y4W5</accession>
<keyword evidence="7 9" id="KW-0472">Membrane</keyword>
<dbReference type="Gene3D" id="1.10.357.20">
    <property type="entry name" value="SLC41 divalent cation transporters, integral membrane domain"/>
    <property type="match status" value="1"/>
</dbReference>
<dbReference type="InterPro" id="IPR038076">
    <property type="entry name" value="MgtE_N_sf"/>
</dbReference>
<organism evidence="11 12">
    <name type="scientific">Arcobacter arenosus</name>
    <dbReference type="NCBI Taxonomy" id="2576037"/>
    <lineage>
        <taxon>Bacteria</taxon>
        <taxon>Pseudomonadati</taxon>
        <taxon>Campylobacterota</taxon>
        <taxon>Epsilonproteobacteria</taxon>
        <taxon>Campylobacterales</taxon>
        <taxon>Arcobacteraceae</taxon>
        <taxon>Arcobacter</taxon>
    </lineage>
</organism>
<dbReference type="PANTHER" id="PTHR43773">
    <property type="entry name" value="MAGNESIUM TRANSPORTER MGTE"/>
    <property type="match status" value="1"/>
</dbReference>
<dbReference type="Pfam" id="PF00571">
    <property type="entry name" value="CBS"/>
    <property type="match status" value="1"/>
</dbReference>
<dbReference type="Pfam" id="PF03448">
    <property type="entry name" value="MgtE_N"/>
    <property type="match status" value="1"/>
</dbReference>
<comment type="function">
    <text evidence="9">Acts as a magnesium transporter.</text>
</comment>
<comment type="subcellular location">
    <subcellularLocation>
        <location evidence="9">Cell membrane</location>
        <topology evidence="9">Multi-pass membrane protein</topology>
    </subcellularLocation>
    <subcellularLocation>
        <location evidence="1">Membrane</location>
        <topology evidence="1">Multi-pass membrane protein</topology>
    </subcellularLocation>
</comment>
<dbReference type="PROSITE" id="PS51371">
    <property type="entry name" value="CBS"/>
    <property type="match status" value="1"/>
</dbReference>
<evidence type="ECO:0000256" key="5">
    <source>
        <dbReference type="ARBA" id="ARBA00022842"/>
    </source>
</evidence>
<dbReference type="InterPro" id="IPR006669">
    <property type="entry name" value="MgtE_transporter"/>
</dbReference>
<evidence type="ECO:0000259" key="10">
    <source>
        <dbReference type="PROSITE" id="PS51371"/>
    </source>
</evidence>
<dbReference type="GO" id="GO:0015095">
    <property type="term" value="F:magnesium ion transmembrane transporter activity"/>
    <property type="evidence" value="ECO:0007669"/>
    <property type="project" value="UniProtKB-UniRule"/>
</dbReference>
<evidence type="ECO:0000256" key="1">
    <source>
        <dbReference type="ARBA" id="ARBA00004141"/>
    </source>
</evidence>
<dbReference type="InterPro" id="IPR000644">
    <property type="entry name" value="CBS_dom"/>
</dbReference>
<feature type="transmembrane region" description="Helical" evidence="9">
    <location>
        <begin position="437"/>
        <end position="460"/>
    </location>
</feature>
<dbReference type="InterPro" id="IPR006667">
    <property type="entry name" value="SLC41_membr_dom"/>
</dbReference>
<evidence type="ECO:0000256" key="3">
    <source>
        <dbReference type="ARBA" id="ARBA00022448"/>
    </source>
</evidence>
<keyword evidence="4 9" id="KW-0812">Transmembrane</keyword>
<keyword evidence="5 9" id="KW-0460">Magnesium</keyword>
<dbReference type="SMART" id="SM00116">
    <property type="entry name" value="CBS"/>
    <property type="match status" value="2"/>
</dbReference>
<evidence type="ECO:0000256" key="4">
    <source>
        <dbReference type="ARBA" id="ARBA00022692"/>
    </source>
</evidence>
<dbReference type="Gene3D" id="3.10.580.10">
    <property type="entry name" value="CBS-domain"/>
    <property type="match status" value="1"/>
</dbReference>
<proteinExistence type="inferred from homology"/>
<dbReference type="PANTHER" id="PTHR43773:SF1">
    <property type="entry name" value="MAGNESIUM TRANSPORTER MGTE"/>
    <property type="match status" value="1"/>
</dbReference>
<dbReference type="Gene3D" id="1.25.60.10">
    <property type="entry name" value="MgtE N-terminal domain-like"/>
    <property type="match status" value="1"/>
</dbReference>
<keyword evidence="8" id="KW-0129">CBS domain</keyword>
<dbReference type="InterPro" id="IPR036739">
    <property type="entry name" value="SLC41_membr_dom_sf"/>
</dbReference>
<keyword evidence="9" id="KW-1003">Cell membrane</keyword>
<evidence type="ECO:0000256" key="7">
    <source>
        <dbReference type="ARBA" id="ARBA00023136"/>
    </source>
</evidence>
<comment type="subunit">
    <text evidence="9">Homodimer.</text>
</comment>
<evidence type="ECO:0000256" key="9">
    <source>
        <dbReference type="RuleBase" id="RU362011"/>
    </source>
</evidence>
<name>A0A5R8Y4W5_9BACT</name>
<evidence type="ECO:0000256" key="6">
    <source>
        <dbReference type="ARBA" id="ARBA00022989"/>
    </source>
</evidence>
<feature type="transmembrane region" description="Helical" evidence="9">
    <location>
        <begin position="298"/>
        <end position="318"/>
    </location>
</feature>
<dbReference type="AlphaFoldDB" id="A0A5R8Y4W5"/>
<evidence type="ECO:0000313" key="11">
    <source>
        <dbReference type="EMBL" id="TLP41125.1"/>
    </source>
</evidence>
<comment type="caution">
    <text evidence="11">The sequence shown here is derived from an EMBL/GenBank/DDBJ whole genome shotgun (WGS) entry which is preliminary data.</text>
</comment>
<dbReference type="SUPFAM" id="SSF54631">
    <property type="entry name" value="CBS-domain pair"/>
    <property type="match status" value="1"/>
</dbReference>
<feature type="transmembrane region" description="Helical" evidence="9">
    <location>
        <begin position="372"/>
        <end position="394"/>
    </location>
</feature>
<dbReference type="GO" id="GO:0005886">
    <property type="term" value="C:plasma membrane"/>
    <property type="evidence" value="ECO:0007669"/>
    <property type="project" value="UniProtKB-SubCell"/>
</dbReference>
<dbReference type="InterPro" id="IPR006668">
    <property type="entry name" value="Mg_transptr_MgtE_intracell_dom"/>
</dbReference>
<dbReference type="SUPFAM" id="SSF158791">
    <property type="entry name" value="MgtE N-terminal domain-like"/>
    <property type="match status" value="1"/>
</dbReference>
<dbReference type="SUPFAM" id="SSF161093">
    <property type="entry name" value="MgtE membrane domain-like"/>
    <property type="match status" value="1"/>
</dbReference>
<keyword evidence="9" id="KW-0479">Metal-binding</keyword>
<dbReference type="Pfam" id="PF01769">
    <property type="entry name" value="MgtE"/>
    <property type="match status" value="1"/>
</dbReference>
<dbReference type="EMBL" id="VANU01000001">
    <property type="protein sequence ID" value="TLP41125.1"/>
    <property type="molecule type" value="Genomic_DNA"/>
</dbReference>